<evidence type="ECO:0000313" key="1">
    <source>
        <dbReference type="EMBL" id="KKR04403.1"/>
    </source>
</evidence>
<dbReference type="EMBL" id="LBWG01000008">
    <property type="protein sequence ID" value="KKR04403.1"/>
    <property type="molecule type" value="Genomic_DNA"/>
</dbReference>
<evidence type="ECO:0008006" key="3">
    <source>
        <dbReference type="Google" id="ProtNLM"/>
    </source>
</evidence>
<dbReference type="Proteomes" id="UP000033935">
    <property type="component" value="Unassembled WGS sequence"/>
</dbReference>
<organism evidence="1 2">
    <name type="scientific">Candidatus Uhrbacteria bacterium GW2011_GWF2_39_13</name>
    <dbReference type="NCBI Taxonomy" id="1618995"/>
    <lineage>
        <taxon>Bacteria</taxon>
        <taxon>Candidatus Uhriibacteriota</taxon>
    </lineage>
</organism>
<gene>
    <name evidence="1" type="ORF">UT30_C0008G0025</name>
</gene>
<comment type="caution">
    <text evidence="1">The sequence shown here is derived from an EMBL/GenBank/DDBJ whole genome shotgun (WGS) entry which is preliminary data.</text>
</comment>
<dbReference type="AlphaFoldDB" id="A0A0G0MMR1"/>
<evidence type="ECO:0000313" key="2">
    <source>
        <dbReference type="Proteomes" id="UP000033935"/>
    </source>
</evidence>
<dbReference type="Gene3D" id="3.20.20.210">
    <property type="match status" value="1"/>
</dbReference>
<accession>A0A0G0MMR1</accession>
<name>A0A0G0MMR1_9BACT</name>
<dbReference type="InterPro" id="IPR038071">
    <property type="entry name" value="UROD/MetE-like_sf"/>
</dbReference>
<reference evidence="1 2" key="1">
    <citation type="journal article" date="2015" name="Nature">
        <title>rRNA introns, odd ribosomes, and small enigmatic genomes across a large radiation of phyla.</title>
        <authorList>
            <person name="Brown C.T."/>
            <person name="Hug L.A."/>
            <person name="Thomas B.C."/>
            <person name="Sharon I."/>
            <person name="Castelle C.J."/>
            <person name="Singh A."/>
            <person name="Wilkins M.J."/>
            <person name="Williams K.H."/>
            <person name="Banfield J.F."/>
        </authorList>
    </citation>
    <scope>NUCLEOTIDE SEQUENCE [LARGE SCALE GENOMIC DNA]</scope>
</reference>
<sequence length="365" mass="42269">MINKINLNQTLDRLLAFAEHRLEDGILVSVRSYYDAENKESEQAYIKECPLITERENCVKLAKTYFEKFDSASLWDFIPVSYPACSFGESIWSGFFGGKITFAGTKNATWSSCEKPVIENFENFNFPDFSMDNFWIRKFLETAKYFVDNIGALCDYTPFIFDDCLNLLVELRGAGNAYMDIYDYPDLIARFMDWSVDLNIKLYDLQSNLFRRTADDAIGKHPYKKYLRSHIPDLSVDAYGVCDTEIYKKWGLEQHKRIVAHYSGGRMHIHANGRHLCKTIATIKGLCYCYLSDDIGYPPPWEILEVLKEELHPVPIAIDIPCEVFIQRLNENTLPGGVLYRLDGVKRTEESKIMKKVFDYSPKNR</sequence>
<proteinExistence type="predicted"/>
<protein>
    <recommendedName>
        <fullName evidence="3">Uroporphyrinogen decarboxylase (URO-D) domain-containing protein</fullName>
    </recommendedName>
</protein>